<evidence type="ECO:0000313" key="3">
    <source>
        <dbReference type="Proteomes" id="UP000249949"/>
    </source>
</evidence>
<feature type="compositionally biased region" description="Basic residues" evidence="1">
    <location>
        <begin position="155"/>
        <end position="167"/>
    </location>
</feature>
<dbReference type="Proteomes" id="UP000249949">
    <property type="component" value="Chromosome"/>
</dbReference>
<dbReference type="RefSeq" id="WP_086907903.1">
    <property type="nucleotide sequence ID" value="NZ_CP021324.1"/>
</dbReference>
<gene>
    <name evidence="2" type="ORF">NMSP_1240</name>
</gene>
<sequence length="167" mass="19420">MIDHQKNLLILENLDYIKNYYDVDENKKSYSVTETGIKALIAWNKLHGFEDKLGVNMAYPEPISDSEMSLIFSQFQKNKFITKIWNAKLQTEDHPPSVDGFELFESLKYFIDNKLQKNLARKETAKQVLSAMMKGLVTVTKKMAESSAPAESDKKRKRKRKQRGRQQ</sequence>
<proteinExistence type="predicted"/>
<dbReference type="KEGG" id="nct:NMSP_1240"/>
<feature type="region of interest" description="Disordered" evidence="1">
    <location>
        <begin position="142"/>
        <end position="167"/>
    </location>
</feature>
<dbReference type="EMBL" id="CP021324">
    <property type="protein sequence ID" value="ARS64855.1"/>
    <property type="molecule type" value="Genomic_DNA"/>
</dbReference>
<organism evidence="2 3">
    <name type="scientific">Candidatus Nitrosomarinus catalinensis</name>
    <dbReference type="NCBI Taxonomy" id="1898749"/>
    <lineage>
        <taxon>Archaea</taxon>
        <taxon>Nitrososphaerota</taxon>
        <taxon>Nitrososphaeria</taxon>
        <taxon>Nitrosopumilales</taxon>
        <taxon>Nitrosopumilaceae</taxon>
        <taxon>Candidatus Nitrosomarinus</taxon>
    </lineage>
</organism>
<evidence type="ECO:0000256" key="1">
    <source>
        <dbReference type="SAM" id="MobiDB-lite"/>
    </source>
</evidence>
<accession>A0A2Z2HM97</accession>
<protein>
    <submittedName>
        <fullName evidence="2">Uncharacterized protein</fullName>
    </submittedName>
</protein>
<reference evidence="2 3" key="1">
    <citation type="journal article" date="2017" name="Environ. Microbiol.">
        <title>Genome and epigenome of a novel marine Thaumarchaeota strain suggest viral infection, phosphorothioation DNA modification and multiple restriction systems.</title>
        <authorList>
            <person name="Ahlgren N.A."/>
            <person name="Chen Y."/>
            <person name="Needham D.M."/>
            <person name="Parada A.E."/>
            <person name="Sachdeva R."/>
            <person name="Trinh V."/>
            <person name="Chen T."/>
            <person name="Fuhrman J.A."/>
        </authorList>
    </citation>
    <scope>NUCLEOTIDE SEQUENCE [LARGE SCALE GENOMIC DNA]</scope>
    <source>
        <strain evidence="2 3">SPOT01</strain>
    </source>
</reference>
<dbReference type="GeneID" id="32901692"/>
<dbReference type="AlphaFoldDB" id="A0A2Z2HM97"/>
<name>A0A2Z2HM97_9ARCH</name>
<keyword evidence="3" id="KW-1185">Reference proteome</keyword>
<evidence type="ECO:0000313" key="2">
    <source>
        <dbReference type="EMBL" id="ARS64855.1"/>
    </source>
</evidence>